<evidence type="ECO:0000256" key="1">
    <source>
        <dbReference type="ARBA" id="ARBA00004651"/>
    </source>
</evidence>
<name>A0ABV6P9T0_9MICC</name>
<feature type="transmembrane region" description="Helical" evidence="6">
    <location>
        <begin position="71"/>
        <end position="89"/>
    </location>
</feature>
<reference evidence="8 9" key="1">
    <citation type="submission" date="2024-09" db="EMBL/GenBank/DDBJ databases">
        <authorList>
            <person name="Sun Q."/>
            <person name="Mori K."/>
        </authorList>
    </citation>
    <scope>NUCLEOTIDE SEQUENCE [LARGE SCALE GENOMIC DNA]</scope>
    <source>
        <strain evidence="8 9">NCAIM B.02604</strain>
    </source>
</reference>
<feature type="transmembrane region" description="Helical" evidence="6">
    <location>
        <begin position="158"/>
        <end position="182"/>
    </location>
</feature>
<dbReference type="PROSITE" id="PS50850">
    <property type="entry name" value="MFS"/>
    <property type="match status" value="1"/>
</dbReference>
<dbReference type="SUPFAM" id="SSF103473">
    <property type="entry name" value="MFS general substrate transporter"/>
    <property type="match status" value="1"/>
</dbReference>
<feature type="transmembrane region" description="Helical" evidence="6">
    <location>
        <begin position="400"/>
        <end position="424"/>
    </location>
</feature>
<comment type="caution">
    <text evidence="8">The sequence shown here is derived from an EMBL/GenBank/DDBJ whole genome shotgun (WGS) entry which is preliminary data.</text>
</comment>
<feature type="transmembrane region" description="Helical" evidence="6">
    <location>
        <begin position="274"/>
        <end position="291"/>
    </location>
</feature>
<dbReference type="InterPro" id="IPR036259">
    <property type="entry name" value="MFS_trans_sf"/>
</dbReference>
<dbReference type="InterPro" id="IPR005829">
    <property type="entry name" value="Sugar_transporter_CS"/>
</dbReference>
<feature type="transmembrane region" description="Helical" evidence="6">
    <location>
        <begin position="339"/>
        <end position="359"/>
    </location>
</feature>
<evidence type="ECO:0000256" key="4">
    <source>
        <dbReference type="ARBA" id="ARBA00022989"/>
    </source>
</evidence>
<feature type="transmembrane region" description="Helical" evidence="6">
    <location>
        <begin position="311"/>
        <end position="332"/>
    </location>
</feature>
<feature type="transmembrane region" description="Helical" evidence="6">
    <location>
        <begin position="101"/>
        <end position="118"/>
    </location>
</feature>
<dbReference type="InterPro" id="IPR020846">
    <property type="entry name" value="MFS_dom"/>
</dbReference>
<keyword evidence="4 6" id="KW-1133">Transmembrane helix</keyword>
<keyword evidence="3 6" id="KW-0812">Transmembrane</keyword>
<feature type="transmembrane region" description="Helical" evidence="6">
    <location>
        <begin position="188"/>
        <end position="209"/>
    </location>
</feature>
<evidence type="ECO:0000256" key="2">
    <source>
        <dbReference type="ARBA" id="ARBA00022448"/>
    </source>
</evidence>
<dbReference type="InterPro" id="IPR011701">
    <property type="entry name" value="MFS"/>
</dbReference>
<dbReference type="RefSeq" id="WP_377458602.1">
    <property type="nucleotide sequence ID" value="NZ_JBHLUB010000026.1"/>
</dbReference>
<keyword evidence="5 6" id="KW-0472">Membrane</keyword>
<protein>
    <submittedName>
        <fullName evidence="8">MFS transporter</fullName>
    </submittedName>
</protein>
<organism evidence="8 9">
    <name type="scientific">Micrococcoides hystricis</name>
    <dbReference type="NCBI Taxonomy" id="1572761"/>
    <lineage>
        <taxon>Bacteria</taxon>
        <taxon>Bacillati</taxon>
        <taxon>Actinomycetota</taxon>
        <taxon>Actinomycetes</taxon>
        <taxon>Micrococcales</taxon>
        <taxon>Micrococcaceae</taxon>
        <taxon>Micrococcoides</taxon>
    </lineage>
</organism>
<proteinExistence type="predicted"/>
<dbReference type="PANTHER" id="PTHR23511">
    <property type="entry name" value="SYNAPTIC VESICLE GLYCOPROTEIN 2"/>
    <property type="match status" value="1"/>
</dbReference>
<feature type="transmembrane region" description="Helical" evidence="6">
    <location>
        <begin position="430"/>
        <end position="451"/>
    </location>
</feature>
<keyword evidence="2" id="KW-0813">Transport</keyword>
<dbReference type="EMBL" id="JBHLUB010000026">
    <property type="protein sequence ID" value="MFC0581874.1"/>
    <property type="molecule type" value="Genomic_DNA"/>
</dbReference>
<evidence type="ECO:0000259" key="7">
    <source>
        <dbReference type="PROSITE" id="PS50850"/>
    </source>
</evidence>
<sequence length="460" mass="49785">MNAHAPTGSSSSTQLPTASTVLQELPFKWNVQGRIFIIGGLGFMFDAWDVSLNSILIPLLRTEWGLETGEAAWIGTANLIGMAVGAFLWGTIADRLGRKAAFSWTLGIFAVFTVAGALTDSLGWFVFFRFLAGIGLGGAVPVDYALVGEFTPRKQRGIILTAMDGWWPIGAALAGVVSAWLMAMFGDWRYPLLVMVLPALLIMFVRLFIPESPMYLLKQGRDQEARKVIDDMVARTGAEARPYRTDMAAAQQEPFTPLAFVHQLVALWRFSPKITAVSWLLFLTIMTMYYIGLQWMPTFLIEAGYEQQRAFLTSAGMAGVGFLGVVIAAVLVERTGRKAVLAIFAPASGVLLVVLAMLLSAKNPAVLWLVLAYGTVVQIAIPVLYAYVSEMYPTALRGSGFGWASTISRVGAGFGPLLFVTALVPMLGLVGAFWTVTAVVSAAALVMLFFAPETKGQQLD</sequence>
<dbReference type="PROSITE" id="PS00217">
    <property type="entry name" value="SUGAR_TRANSPORT_2"/>
    <property type="match status" value="1"/>
</dbReference>
<evidence type="ECO:0000256" key="6">
    <source>
        <dbReference type="SAM" id="Phobius"/>
    </source>
</evidence>
<dbReference type="PANTHER" id="PTHR23511:SF34">
    <property type="entry name" value="SYNAPTIC VESICLE GLYCOPROTEIN 2"/>
    <property type="match status" value="1"/>
</dbReference>
<feature type="transmembrane region" description="Helical" evidence="6">
    <location>
        <begin position="365"/>
        <end position="388"/>
    </location>
</feature>
<evidence type="ECO:0000256" key="3">
    <source>
        <dbReference type="ARBA" id="ARBA00022692"/>
    </source>
</evidence>
<evidence type="ECO:0000256" key="5">
    <source>
        <dbReference type="ARBA" id="ARBA00023136"/>
    </source>
</evidence>
<feature type="transmembrane region" description="Helical" evidence="6">
    <location>
        <begin position="35"/>
        <end position="59"/>
    </location>
</feature>
<feature type="transmembrane region" description="Helical" evidence="6">
    <location>
        <begin position="124"/>
        <end position="146"/>
    </location>
</feature>
<dbReference type="Gene3D" id="1.20.1250.20">
    <property type="entry name" value="MFS general substrate transporter like domains"/>
    <property type="match status" value="1"/>
</dbReference>
<dbReference type="Pfam" id="PF07690">
    <property type="entry name" value="MFS_1"/>
    <property type="match status" value="1"/>
</dbReference>
<gene>
    <name evidence="8" type="ORF">ACFFFR_05695</name>
</gene>
<feature type="domain" description="Major facilitator superfamily (MFS) profile" evidence="7">
    <location>
        <begin position="35"/>
        <end position="455"/>
    </location>
</feature>
<accession>A0ABV6P9T0</accession>
<keyword evidence="9" id="KW-1185">Reference proteome</keyword>
<evidence type="ECO:0000313" key="9">
    <source>
        <dbReference type="Proteomes" id="UP001589862"/>
    </source>
</evidence>
<evidence type="ECO:0000313" key="8">
    <source>
        <dbReference type="EMBL" id="MFC0581874.1"/>
    </source>
</evidence>
<comment type="subcellular location">
    <subcellularLocation>
        <location evidence="1">Cell membrane</location>
        <topology evidence="1">Multi-pass membrane protein</topology>
    </subcellularLocation>
</comment>
<dbReference type="Proteomes" id="UP001589862">
    <property type="component" value="Unassembled WGS sequence"/>
</dbReference>